<dbReference type="Proteomes" id="UP001239111">
    <property type="component" value="Chromosome 4"/>
</dbReference>
<proteinExistence type="predicted"/>
<reference evidence="1" key="1">
    <citation type="submission" date="2023-04" db="EMBL/GenBank/DDBJ databases">
        <title>A chromosome-level genome assembly of the parasitoid wasp Eretmocerus hayati.</title>
        <authorList>
            <person name="Zhong Y."/>
            <person name="Liu S."/>
            <person name="Liu Y."/>
        </authorList>
    </citation>
    <scope>NUCLEOTIDE SEQUENCE</scope>
    <source>
        <strain evidence="1">ZJU_SS_LIU_2023</strain>
    </source>
</reference>
<evidence type="ECO:0000313" key="2">
    <source>
        <dbReference type="Proteomes" id="UP001239111"/>
    </source>
</evidence>
<protein>
    <submittedName>
        <fullName evidence="1">Uncharacterized protein</fullName>
    </submittedName>
</protein>
<dbReference type="EMBL" id="CM056744">
    <property type="protein sequence ID" value="KAJ8664749.1"/>
    <property type="molecule type" value="Genomic_DNA"/>
</dbReference>
<organism evidence="1 2">
    <name type="scientific">Eretmocerus hayati</name>
    <dbReference type="NCBI Taxonomy" id="131215"/>
    <lineage>
        <taxon>Eukaryota</taxon>
        <taxon>Metazoa</taxon>
        <taxon>Ecdysozoa</taxon>
        <taxon>Arthropoda</taxon>
        <taxon>Hexapoda</taxon>
        <taxon>Insecta</taxon>
        <taxon>Pterygota</taxon>
        <taxon>Neoptera</taxon>
        <taxon>Endopterygota</taxon>
        <taxon>Hymenoptera</taxon>
        <taxon>Apocrita</taxon>
        <taxon>Proctotrupomorpha</taxon>
        <taxon>Chalcidoidea</taxon>
        <taxon>Aphelinidae</taxon>
        <taxon>Aphelininae</taxon>
        <taxon>Eretmocerus</taxon>
    </lineage>
</organism>
<accession>A0ACC2N0V0</accession>
<comment type="caution">
    <text evidence="1">The sequence shown here is derived from an EMBL/GenBank/DDBJ whole genome shotgun (WGS) entry which is preliminary data.</text>
</comment>
<gene>
    <name evidence="1" type="ORF">QAD02_006411</name>
</gene>
<evidence type="ECO:0000313" key="1">
    <source>
        <dbReference type="EMBL" id="KAJ8664749.1"/>
    </source>
</evidence>
<sequence>MLKDIIIPQGWIFVKLDVQSMFTNISLELILRAIDKRWNDIENHTSLNKEEFMEAVTLVFDNAFIQFDNEFYRQILGASMGLPLSPIVCDLVLEDAEKECLRSIHEKYNWDPIIFNRFVDDIFAIIPENQVDNFVNEFNKYNINLKFTIEIEENHELPFLDMLMINDNGKLITDWYQKPTQSLTYLNFNAHNPITQKKATIYNLVDRGIKLAHQKFHAKNLIRIRDLLIKNDYPRKFIAKHISLRTQKIRNQESQNENDNAQENIQNIFFSRETKVVIPFIKNFSERIKRILSKHDIMTIFKSNNKFNKYINLGKDKIEHGRKTHVVYQLDCLNCSKKYIGQTTQFLRKRVLQHKNNINSRTQQPNVLTLHRLEDGHEFDWENPKILDTEHHYNKRLISEMFQIQLEDNSLNIREDTKKLNSLYKNFFIDFHIQKKFK</sequence>
<name>A0ACC2N0V0_9HYME</name>
<keyword evidence="2" id="KW-1185">Reference proteome</keyword>